<keyword evidence="3" id="KW-0255">Endonuclease</keyword>
<dbReference type="Pfam" id="PF03755">
    <property type="entry name" value="YicC-like_N"/>
    <property type="match status" value="1"/>
</dbReference>
<evidence type="ECO:0000256" key="5">
    <source>
        <dbReference type="ARBA" id="ARBA00035648"/>
    </source>
</evidence>
<reference evidence="8" key="1">
    <citation type="submission" date="2020-10" db="EMBL/GenBank/DDBJ databases">
        <authorList>
            <person name="Gilroy R."/>
        </authorList>
    </citation>
    <scope>NUCLEOTIDE SEQUENCE</scope>
    <source>
        <strain evidence="8">CHK176-6737</strain>
    </source>
</reference>
<evidence type="ECO:0000259" key="6">
    <source>
        <dbReference type="Pfam" id="PF03755"/>
    </source>
</evidence>
<evidence type="ECO:0000313" key="9">
    <source>
        <dbReference type="Proteomes" id="UP000824125"/>
    </source>
</evidence>
<gene>
    <name evidence="8" type="ORF">IAD23_00435</name>
</gene>
<comment type="caution">
    <text evidence="8">The sequence shown here is derived from an EMBL/GenBank/DDBJ whole genome shotgun (WGS) entry which is preliminary data.</text>
</comment>
<comment type="similarity">
    <text evidence="5">Belongs to the YicC/YloC family.</text>
</comment>
<dbReference type="GO" id="GO:0004521">
    <property type="term" value="F:RNA endonuclease activity"/>
    <property type="evidence" value="ECO:0007669"/>
    <property type="project" value="InterPro"/>
</dbReference>
<dbReference type="InterPro" id="IPR013551">
    <property type="entry name" value="YicC-like_C"/>
</dbReference>
<dbReference type="AlphaFoldDB" id="A0A9D1MT02"/>
<feature type="domain" description="Endoribonuclease YicC-like C-terminal" evidence="7">
    <location>
        <begin position="173"/>
        <end position="292"/>
    </location>
</feature>
<accession>A0A9D1MT02</accession>
<dbReference type="Proteomes" id="UP000824125">
    <property type="component" value="Unassembled WGS sequence"/>
</dbReference>
<name>A0A9D1MT02_9FIRM</name>
<dbReference type="PANTHER" id="PTHR30636">
    <property type="entry name" value="UPF0701 PROTEIN YICC"/>
    <property type="match status" value="1"/>
</dbReference>
<evidence type="ECO:0000256" key="2">
    <source>
        <dbReference type="ARBA" id="ARBA00022722"/>
    </source>
</evidence>
<dbReference type="InterPro" id="IPR013527">
    <property type="entry name" value="YicC-like_N"/>
</dbReference>
<dbReference type="EMBL" id="DVNM01000002">
    <property type="protein sequence ID" value="HIU68407.1"/>
    <property type="molecule type" value="Genomic_DNA"/>
</dbReference>
<dbReference type="PANTHER" id="PTHR30636:SF3">
    <property type="entry name" value="UPF0701 PROTEIN YICC"/>
    <property type="match status" value="1"/>
</dbReference>
<reference evidence="8" key="2">
    <citation type="journal article" date="2021" name="PeerJ">
        <title>Extensive microbial diversity within the chicken gut microbiome revealed by metagenomics and culture.</title>
        <authorList>
            <person name="Gilroy R."/>
            <person name="Ravi A."/>
            <person name="Getino M."/>
            <person name="Pursley I."/>
            <person name="Horton D.L."/>
            <person name="Alikhan N.F."/>
            <person name="Baker D."/>
            <person name="Gharbi K."/>
            <person name="Hall N."/>
            <person name="Watson M."/>
            <person name="Adriaenssens E.M."/>
            <person name="Foster-Nyarko E."/>
            <person name="Jarju S."/>
            <person name="Secka A."/>
            <person name="Antonio M."/>
            <person name="Oren A."/>
            <person name="Chaudhuri R.R."/>
            <person name="La Ragione R."/>
            <person name="Hildebrand F."/>
            <person name="Pallen M.J."/>
        </authorList>
    </citation>
    <scope>NUCLEOTIDE SEQUENCE</scope>
    <source>
        <strain evidence="8">CHK176-6737</strain>
    </source>
</reference>
<evidence type="ECO:0000259" key="7">
    <source>
        <dbReference type="Pfam" id="PF08340"/>
    </source>
</evidence>
<sequence length="292" mass="33042">MIRSMTGFGRSHAETADYRITVEFKSVNHRYFEFTSRVPRQYAFLEEKLKSFTGASVGRGKVECSLQIDSINDTSAEVQVNLPLAAAYASALRQMSKELELKEDFGASLIARFPDVLVITKGEADEQQLWDCVRPVAEAALNDFIAMRTAEGARIREDLLAKCDAILELVSFVEARSPQTVEEYRARLYEKMQEVLQTANVDEQRILTEAAIYADKVAVDEETVRLRSHITQLKQFLNSDTAIGRKMDFLVQEMNREANTIASKCSNVDIASKVVDIKSEIEKIREQIQNIE</sequence>
<comment type="cofactor">
    <cofactor evidence="1">
        <name>a divalent metal cation</name>
        <dbReference type="ChEBI" id="CHEBI:60240"/>
    </cofactor>
</comment>
<dbReference type="Pfam" id="PF08340">
    <property type="entry name" value="YicC-like_C"/>
    <property type="match status" value="1"/>
</dbReference>
<evidence type="ECO:0000256" key="4">
    <source>
        <dbReference type="ARBA" id="ARBA00022801"/>
    </source>
</evidence>
<organism evidence="8 9">
    <name type="scientific">Candidatus Scybalenecus merdavium</name>
    <dbReference type="NCBI Taxonomy" id="2840939"/>
    <lineage>
        <taxon>Bacteria</taxon>
        <taxon>Bacillati</taxon>
        <taxon>Bacillota</taxon>
        <taxon>Clostridia</taxon>
        <taxon>Eubacteriales</taxon>
        <taxon>Oscillospiraceae</taxon>
        <taxon>Oscillospiraceae incertae sedis</taxon>
        <taxon>Candidatus Scybalenecus</taxon>
    </lineage>
</organism>
<evidence type="ECO:0000256" key="3">
    <source>
        <dbReference type="ARBA" id="ARBA00022759"/>
    </source>
</evidence>
<evidence type="ECO:0000313" key="8">
    <source>
        <dbReference type="EMBL" id="HIU68407.1"/>
    </source>
</evidence>
<dbReference type="GO" id="GO:0016787">
    <property type="term" value="F:hydrolase activity"/>
    <property type="evidence" value="ECO:0007669"/>
    <property type="project" value="UniProtKB-KW"/>
</dbReference>
<keyword evidence="2" id="KW-0540">Nuclease</keyword>
<protein>
    <submittedName>
        <fullName evidence="8">YicC family protein</fullName>
    </submittedName>
</protein>
<dbReference type="InterPro" id="IPR005229">
    <property type="entry name" value="YicC/YloC-like"/>
</dbReference>
<keyword evidence="4" id="KW-0378">Hydrolase</keyword>
<dbReference type="NCBIfam" id="TIGR00255">
    <property type="entry name" value="YicC/YloC family endoribonuclease"/>
    <property type="match status" value="1"/>
</dbReference>
<evidence type="ECO:0000256" key="1">
    <source>
        <dbReference type="ARBA" id="ARBA00001968"/>
    </source>
</evidence>
<feature type="domain" description="Endoribonuclease YicC-like N-terminal" evidence="6">
    <location>
        <begin position="2"/>
        <end position="156"/>
    </location>
</feature>
<proteinExistence type="inferred from homology"/>